<evidence type="ECO:0000259" key="3">
    <source>
        <dbReference type="Pfam" id="PF10509"/>
    </source>
</evidence>
<evidence type="ECO:0000256" key="1">
    <source>
        <dbReference type="ARBA" id="ARBA00022741"/>
    </source>
</evidence>
<comment type="caution">
    <text evidence="4">The sequence shown here is derived from an EMBL/GenBank/DDBJ whole genome shotgun (WGS) entry which is preliminary data.</text>
</comment>
<dbReference type="InterPro" id="IPR020568">
    <property type="entry name" value="Ribosomal_Su5_D2-typ_SF"/>
</dbReference>
<keyword evidence="5" id="KW-1185">Reference proteome</keyword>
<dbReference type="PANTHER" id="PTHR10457">
    <property type="entry name" value="MEVALONATE KINASE/GALACTOKINASE"/>
    <property type="match status" value="1"/>
</dbReference>
<dbReference type="GO" id="GO:0005524">
    <property type="term" value="F:ATP binding"/>
    <property type="evidence" value="ECO:0007669"/>
    <property type="project" value="UniProtKB-KW"/>
</dbReference>
<dbReference type="InterPro" id="IPR014721">
    <property type="entry name" value="Ribsml_uS5_D2-typ_fold_subgr"/>
</dbReference>
<keyword evidence="1" id="KW-0547">Nucleotide-binding</keyword>
<dbReference type="GO" id="GO:0004335">
    <property type="term" value="F:galactokinase activity"/>
    <property type="evidence" value="ECO:0007669"/>
    <property type="project" value="TreeGrafter"/>
</dbReference>
<sequence>MNFNTFYSFELSLLNSIYSFRRYQKIKETFKRKYGCDPEFYARAPGRVNIIGEHIDYCGYGVLPMAVEQDIVIAVGKNESKMLKLCNTYNSFHTKRSLLFMAR</sequence>
<dbReference type="Pfam" id="PF10509">
    <property type="entry name" value="GalKase_gal_bdg"/>
    <property type="match status" value="1"/>
</dbReference>
<dbReference type="Gene3D" id="3.30.230.10">
    <property type="match status" value="1"/>
</dbReference>
<evidence type="ECO:0000313" key="5">
    <source>
        <dbReference type="Proteomes" id="UP001249851"/>
    </source>
</evidence>
<proteinExistence type="predicted"/>
<dbReference type="GO" id="GO:0005829">
    <property type="term" value="C:cytosol"/>
    <property type="evidence" value="ECO:0007669"/>
    <property type="project" value="TreeGrafter"/>
</dbReference>
<name>A0AAD9QQA5_ACRCE</name>
<feature type="domain" description="Galactokinase N-terminal" evidence="3">
    <location>
        <begin position="28"/>
        <end position="77"/>
    </location>
</feature>
<reference evidence="4" key="2">
    <citation type="journal article" date="2023" name="Science">
        <title>Genomic signatures of disease resistance in endangered staghorn corals.</title>
        <authorList>
            <person name="Vollmer S.V."/>
            <person name="Selwyn J.D."/>
            <person name="Despard B.A."/>
            <person name="Roesel C.L."/>
        </authorList>
    </citation>
    <scope>NUCLEOTIDE SEQUENCE</scope>
    <source>
        <strain evidence="4">K2</strain>
    </source>
</reference>
<dbReference type="PANTHER" id="PTHR10457:SF7">
    <property type="entry name" value="GALACTOKINASE-RELATED"/>
    <property type="match status" value="1"/>
</dbReference>
<dbReference type="PROSITE" id="PS00106">
    <property type="entry name" value="GALACTOKINASE"/>
    <property type="match status" value="1"/>
</dbReference>
<dbReference type="InterPro" id="IPR019741">
    <property type="entry name" value="Galactokinase_CS"/>
</dbReference>
<dbReference type="SUPFAM" id="SSF54211">
    <property type="entry name" value="Ribosomal protein S5 domain 2-like"/>
    <property type="match status" value="1"/>
</dbReference>
<protein>
    <submittedName>
        <fullName evidence="4">N-acetylgalactosamine kinase</fullName>
    </submittedName>
</protein>
<dbReference type="EMBL" id="JARQWQ010000019">
    <property type="protein sequence ID" value="KAK2565463.1"/>
    <property type="molecule type" value="Genomic_DNA"/>
</dbReference>
<dbReference type="InterPro" id="IPR019539">
    <property type="entry name" value="GalKase_N"/>
</dbReference>
<reference evidence="4" key="1">
    <citation type="journal article" date="2023" name="G3 (Bethesda)">
        <title>Whole genome assembly and annotation of the endangered Caribbean coral Acropora cervicornis.</title>
        <authorList>
            <person name="Selwyn J.D."/>
            <person name="Vollmer S.V."/>
        </authorList>
    </citation>
    <scope>NUCLEOTIDE SEQUENCE</scope>
    <source>
        <strain evidence="4">K2</strain>
    </source>
</reference>
<keyword evidence="4" id="KW-0418">Kinase</keyword>
<evidence type="ECO:0000313" key="4">
    <source>
        <dbReference type="EMBL" id="KAK2565463.1"/>
    </source>
</evidence>
<dbReference type="GO" id="GO:0006012">
    <property type="term" value="P:galactose metabolic process"/>
    <property type="evidence" value="ECO:0007669"/>
    <property type="project" value="TreeGrafter"/>
</dbReference>
<accession>A0AAD9QQA5</accession>
<dbReference type="AlphaFoldDB" id="A0AAD9QQA5"/>
<dbReference type="Proteomes" id="UP001249851">
    <property type="component" value="Unassembled WGS sequence"/>
</dbReference>
<keyword evidence="4" id="KW-0808">Transferase</keyword>
<organism evidence="4 5">
    <name type="scientific">Acropora cervicornis</name>
    <name type="common">Staghorn coral</name>
    <dbReference type="NCBI Taxonomy" id="6130"/>
    <lineage>
        <taxon>Eukaryota</taxon>
        <taxon>Metazoa</taxon>
        <taxon>Cnidaria</taxon>
        <taxon>Anthozoa</taxon>
        <taxon>Hexacorallia</taxon>
        <taxon>Scleractinia</taxon>
        <taxon>Astrocoeniina</taxon>
        <taxon>Acroporidae</taxon>
        <taxon>Acropora</taxon>
    </lineage>
</organism>
<gene>
    <name evidence="4" type="ORF">P5673_010527</name>
</gene>
<evidence type="ECO:0000256" key="2">
    <source>
        <dbReference type="ARBA" id="ARBA00022840"/>
    </source>
</evidence>
<keyword evidence="2" id="KW-0067">ATP-binding</keyword>